<sequence>MKKVEKESLLKSFLLFFFSQALLIGALFFLNYKKDIQTLDEKIFSQMRICSFNLQCKEYGIAFVPKKKQELYRLYRDNDLLSSYFTIPGSQKNYLKIYLPKQKYEQQLISLRKQAISAFLLVLFVTALLSFAFALYALSPLRNALRLTEEFIKDILHDFNTPLSTLRLNIAILEQKYGEVANIKRAQNAVQTILNLQANLRSYLQAHTNQQEEFFLDTVVQERVELFATSFSDITVKVMKTDVLLLTNRDAFVRIFDNLLSNALKYNKKGGSVTIYVENENLIIQDTGKGIKNQKRIFERFYKEQERGIGIGLHIVKKLCDELGIAIVLKSKVGEGSRFALNLHPIIKR</sequence>
<dbReference type="AlphaFoldDB" id="A0A1W1CLB6"/>
<dbReference type="CDD" id="cd00082">
    <property type="entry name" value="HisKA"/>
    <property type="match status" value="1"/>
</dbReference>
<keyword evidence="4" id="KW-0808">Transferase</keyword>
<dbReference type="PANTHER" id="PTHR43547:SF2">
    <property type="entry name" value="HYBRID SIGNAL TRANSDUCTION HISTIDINE KINASE C"/>
    <property type="match status" value="1"/>
</dbReference>
<dbReference type="PROSITE" id="PS50109">
    <property type="entry name" value="HIS_KIN"/>
    <property type="match status" value="1"/>
</dbReference>
<dbReference type="GO" id="GO:0000155">
    <property type="term" value="F:phosphorelay sensor kinase activity"/>
    <property type="evidence" value="ECO:0007669"/>
    <property type="project" value="InterPro"/>
</dbReference>
<gene>
    <name evidence="4" type="ORF">MNB_SM-6-1034</name>
</gene>
<keyword evidence="2" id="KW-0472">Membrane</keyword>
<dbReference type="SMART" id="SM00387">
    <property type="entry name" value="HATPase_c"/>
    <property type="match status" value="1"/>
</dbReference>
<evidence type="ECO:0000313" key="4">
    <source>
        <dbReference type="EMBL" id="SFV66525.1"/>
    </source>
</evidence>
<dbReference type="InterPro" id="IPR036890">
    <property type="entry name" value="HATPase_C_sf"/>
</dbReference>
<organism evidence="4">
    <name type="scientific">hydrothermal vent metagenome</name>
    <dbReference type="NCBI Taxonomy" id="652676"/>
    <lineage>
        <taxon>unclassified sequences</taxon>
        <taxon>metagenomes</taxon>
        <taxon>ecological metagenomes</taxon>
    </lineage>
</organism>
<evidence type="ECO:0000256" key="2">
    <source>
        <dbReference type="SAM" id="Phobius"/>
    </source>
</evidence>
<evidence type="ECO:0000256" key="1">
    <source>
        <dbReference type="ARBA" id="ARBA00022553"/>
    </source>
</evidence>
<dbReference type="InterPro" id="IPR004358">
    <property type="entry name" value="Sig_transdc_His_kin-like_C"/>
</dbReference>
<proteinExistence type="predicted"/>
<keyword evidence="1" id="KW-0597">Phosphoprotein</keyword>
<keyword evidence="2" id="KW-1133">Transmembrane helix</keyword>
<dbReference type="SUPFAM" id="SSF55874">
    <property type="entry name" value="ATPase domain of HSP90 chaperone/DNA topoisomerase II/histidine kinase"/>
    <property type="match status" value="1"/>
</dbReference>
<dbReference type="CDD" id="cd00075">
    <property type="entry name" value="HATPase"/>
    <property type="match status" value="1"/>
</dbReference>
<dbReference type="InterPro" id="IPR003661">
    <property type="entry name" value="HisK_dim/P_dom"/>
</dbReference>
<dbReference type="Gene3D" id="1.10.287.130">
    <property type="match status" value="1"/>
</dbReference>
<keyword evidence="4" id="KW-0418">Kinase</keyword>
<feature type="transmembrane region" description="Helical" evidence="2">
    <location>
        <begin position="12"/>
        <end position="32"/>
    </location>
</feature>
<dbReference type="InterPro" id="IPR003594">
    <property type="entry name" value="HATPase_dom"/>
</dbReference>
<accession>A0A1W1CLB6</accession>
<dbReference type="PANTHER" id="PTHR43547">
    <property type="entry name" value="TWO-COMPONENT HISTIDINE KINASE"/>
    <property type="match status" value="1"/>
</dbReference>
<dbReference type="PRINTS" id="PR00344">
    <property type="entry name" value="BCTRLSENSOR"/>
</dbReference>
<feature type="transmembrane region" description="Helical" evidence="2">
    <location>
        <begin position="116"/>
        <end position="138"/>
    </location>
</feature>
<protein>
    <submittedName>
        <fullName evidence="4">Two-component system histidine kinase DccS</fullName>
    </submittedName>
</protein>
<keyword evidence="2" id="KW-0812">Transmembrane</keyword>
<dbReference type="SUPFAM" id="SSF47384">
    <property type="entry name" value="Homodimeric domain of signal transducing histidine kinase"/>
    <property type="match status" value="1"/>
</dbReference>
<reference evidence="4" key="1">
    <citation type="submission" date="2016-10" db="EMBL/GenBank/DDBJ databases">
        <authorList>
            <person name="de Groot N.N."/>
        </authorList>
    </citation>
    <scope>NUCLEOTIDE SEQUENCE</scope>
</reference>
<dbReference type="Pfam" id="PF02518">
    <property type="entry name" value="HATPase_c"/>
    <property type="match status" value="1"/>
</dbReference>
<name>A0A1W1CLB6_9ZZZZ</name>
<evidence type="ECO:0000259" key="3">
    <source>
        <dbReference type="PROSITE" id="PS50109"/>
    </source>
</evidence>
<dbReference type="EMBL" id="FPHK01000101">
    <property type="protein sequence ID" value="SFV66525.1"/>
    <property type="molecule type" value="Genomic_DNA"/>
</dbReference>
<dbReference type="InterPro" id="IPR036097">
    <property type="entry name" value="HisK_dim/P_sf"/>
</dbReference>
<feature type="domain" description="Histidine kinase" evidence="3">
    <location>
        <begin position="154"/>
        <end position="347"/>
    </location>
</feature>
<dbReference type="InterPro" id="IPR005467">
    <property type="entry name" value="His_kinase_dom"/>
</dbReference>
<dbReference type="Gene3D" id="3.30.565.10">
    <property type="entry name" value="Histidine kinase-like ATPase, C-terminal domain"/>
    <property type="match status" value="1"/>
</dbReference>